<dbReference type="PATRIC" id="fig|1619313.3.peg.163"/>
<sequence>MDLHAEKDAFTDIISGAARYFNISEIYIEKDYWVTLLLYRLSQYEKKDRLIFKGGTALAKASRIINRFSEDIDLAVLMPEANGNQIKTFMRHAETAITTDLIALPGYSGESKGSVFRKTYYRYPQEFQGDFAQASQVILLEINAFNKPEPVYPLPVCALITDFLKLHDQKPLIDKYHLDRFILFTLGIERTLTEKLVALIKAARSPDALMQLTIKIRHFYDICMILRHADYSIPLYDLTLLPLLQSVVDADRQQFTNAGNWFNEPLDTIPLFCQPEKYWPALNSAFRQSFALMVFDNELPDDKEVIAALNAIQRLLTHYQLQAGMRQA</sequence>
<protein>
    <recommendedName>
        <fullName evidence="3">Nucleotidyl transferase AbiEii/AbiGii toxin family protein</fullName>
    </recommendedName>
</protein>
<dbReference type="KEGG" id="ege:EM595_0159"/>
<evidence type="ECO:0000313" key="2">
    <source>
        <dbReference type="Proteomes" id="UP000059419"/>
    </source>
</evidence>
<accession>A0A0U5LJC7</accession>
<reference evidence="2" key="1">
    <citation type="submission" date="2015-11" db="EMBL/GenBank/DDBJ databases">
        <authorList>
            <person name="Blom J."/>
        </authorList>
    </citation>
    <scope>NUCLEOTIDE SEQUENCE [LARGE SCALE GENOMIC DNA]</scope>
</reference>
<gene>
    <name evidence="1" type="ORF">EM595_0159</name>
</gene>
<organism evidence="1 2">
    <name type="scientific">Duffyella gerundensis</name>
    <dbReference type="NCBI Taxonomy" id="1619313"/>
    <lineage>
        <taxon>Bacteria</taxon>
        <taxon>Pseudomonadati</taxon>
        <taxon>Pseudomonadota</taxon>
        <taxon>Gammaproteobacteria</taxon>
        <taxon>Enterobacterales</taxon>
        <taxon>Erwiniaceae</taxon>
        <taxon>Duffyella</taxon>
    </lineage>
</organism>
<dbReference type="Pfam" id="PF08843">
    <property type="entry name" value="AbiEii"/>
    <property type="match status" value="1"/>
</dbReference>
<dbReference type="RefSeq" id="WP_067426842.1">
    <property type="nucleotide sequence ID" value="NZ_LN907827.1"/>
</dbReference>
<dbReference type="InterPro" id="IPR014942">
    <property type="entry name" value="AbiEii"/>
</dbReference>
<evidence type="ECO:0000313" key="1">
    <source>
        <dbReference type="EMBL" id="CUU22396.1"/>
    </source>
</evidence>
<proteinExistence type="predicted"/>
<dbReference type="Gene3D" id="3.10.450.620">
    <property type="entry name" value="JHP933, nucleotidyltransferase-like core domain"/>
    <property type="match status" value="1"/>
</dbReference>
<dbReference type="EMBL" id="LN907827">
    <property type="protein sequence ID" value="CUU22396.1"/>
    <property type="molecule type" value="Genomic_DNA"/>
</dbReference>
<evidence type="ECO:0008006" key="3">
    <source>
        <dbReference type="Google" id="ProtNLM"/>
    </source>
</evidence>
<dbReference type="OrthoDB" id="9780929at2"/>
<dbReference type="AlphaFoldDB" id="A0A0U5LJC7"/>
<dbReference type="Proteomes" id="UP000059419">
    <property type="component" value="Chromosome 1"/>
</dbReference>
<name>A0A0U5LJC7_9GAMM</name>
<keyword evidence="2" id="KW-1185">Reference proteome</keyword>
<dbReference type="STRING" id="1619313.EM595_0159"/>